<dbReference type="Pfam" id="PF01281">
    <property type="entry name" value="Ribosomal_L9_N"/>
    <property type="match status" value="1"/>
</dbReference>
<evidence type="ECO:0000259" key="5">
    <source>
        <dbReference type="PROSITE" id="PS00651"/>
    </source>
</evidence>
<dbReference type="InterPro" id="IPR020594">
    <property type="entry name" value="Ribosomal_bL9_bac/chp"/>
</dbReference>
<sequence length="83" mass="9368">MKVLLLENVKKIGRKNEIKEVSDGYARNFLIPNKKAMPANQTALHLKNNAETKENTLLARYKELAEKLNGETLVFELKTGLNG</sequence>
<protein>
    <recommendedName>
        <fullName evidence="4">Large ribosomal subunit protein bL9</fullName>
    </recommendedName>
</protein>
<feature type="non-terminal residue" evidence="6">
    <location>
        <position position="83"/>
    </location>
</feature>
<keyword evidence="2 6" id="KW-0689">Ribosomal protein</keyword>
<dbReference type="GO" id="GO:1990904">
    <property type="term" value="C:ribonucleoprotein complex"/>
    <property type="evidence" value="ECO:0007669"/>
    <property type="project" value="UniProtKB-KW"/>
</dbReference>
<accession>A0A1G1ZW19</accession>
<evidence type="ECO:0000256" key="4">
    <source>
        <dbReference type="ARBA" id="ARBA00035292"/>
    </source>
</evidence>
<dbReference type="PANTHER" id="PTHR21368">
    <property type="entry name" value="50S RIBOSOMAL PROTEIN L9"/>
    <property type="match status" value="1"/>
</dbReference>
<dbReference type="InterPro" id="IPR036935">
    <property type="entry name" value="Ribosomal_bL9_N_sf"/>
</dbReference>
<dbReference type="Gene3D" id="3.40.5.10">
    <property type="entry name" value="Ribosomal protein L9, N-terminal domain"/>
    <property type="match status" value="1"/>
</dbReference>
<comment type="caution">
    <text evidence="6">The sequence shown here is derived from an EMBL/GenBank/DDBJ whole genome shotgun (WGS) entry which is preliminary data.</text>
</comment>
<evidence type="ECO:0000256" key="3">
    <source>
        <dbReference type="ARBA" id="ARBA00023274"/>
    </source>
</evidence>
<dbReference type="PROSITE" id="PS00651">
    <property type="entry name" value="RIBOSOMAL_L9"/>
    <property type="match status" value="1"/>
</dbReference>
<dbReference type="SUPFAM" id="SSF55658">
    <property type="entry name" value="L9 N-domain-like"/>
    <property type="match status" value="1"/>
</dbReference>
<keyword evidence="3" id="KW-0687">Ribonucleoprotein</keyword>
<evidence type="ECO:0000313" key="6">
    <source>
        <dbReference type="EMBL" id="OGY68764.1"/>
    </source>
</evidence>
<dbReference type="GO" id="GO:0006412">
    <property type="term" value="P:translation"/>
    <property type="evidence" value="ECO:0007669"/>
    <property type="project" value="InterPro"/>
</dbReference>
<gene>
    <name evidence="6" type="ORF">A2214_01065</name>
</gene>
<reference evidence="6 7" key="1">
    <citation type="journal article" date="2016" name="Nat. Commun.">
        <title>Thousands of microbial genomes shed light on interconnected biogeochemical processes in an aquifer system.</title>
        <authorList>
            <person name="Anantharaman K."/>
            <person name="Brown C.T."/>
            <person name="Hug L.A."/>
            <person name="Sharon I."/>
            <person name="Castelle C.J."/>
            <person name="Probst A.J."/>
            <person name="Thomas B.C."/>
            <person name="Singh A."/>
            <person name="Wilkins M.J."/>
            <person name="Karaoz U."/>
            <person name="Brodie E.L."/>
            <person name="Williams K.H."/>
            <person name="Hubbard S.S."/>
            <person name="Banfield J.F."/>
        </authorList>
    </citation>
    <scope>NUCLEOTIDE SEQUENCE [LARGE SCALE GENOMIC DNA]</scope>
</reference>
<dbReference type="EMBL" id="MHJN01000013">
    <property type="protein sequence ID" value="OGY68764.1"/>
    <property type="molecule type" value="Genomic_DNA"/>
</dbReference>
<dbReference type="InterPro" id="IPR009027">
    <property type="entry name" value="Ribosomal_bL9/RNase_H1_N"/>
</dbReference>
<evidence type="ECO:0000256" key="2">
    <source>
        <dbReference type="ARBA" id="ARBA00022980"/>
    </source>
</evidence>
<evidence type="ECO:0000313" key="7">
    <source>
        <dbReference type="Proteomes" id="UP000176626"/>
    </source>
</evidence>
<evidence type="ECO:0000256" key="1">
    <source>
        <dbReference type="ARBA" id="ARBA00010605"/>
    </source>
</evidence>
<proteinExistence type="inferred from homology"/>
<dbReference type="AlphaFoldDB" id="A0A1G1ZW19"/>
<comment type="similarity">
    <text evidence="1">Belongs to the bacterial ribosomal protein bL9 family.</text>
</comment>
<name>A0A1G1ZW19_9BACT</name>
<organism evidence="6 7">
    <name type="scientific">Candidatus Harrisonbacteria bacterium RIFOXYA1_FULL_48_8</name>
    <dbReference type="NCBI Taxonomy" id="1798411"/>
    <lineage>
        <taxon>Bacteria</taxon>
        <taxon>Candidatus Harrisoniibacteriota</taxon>
    </lineage>
</organism>
<dbReference type="NCBIfam" id="TIGR00158">
    <property type="entry name" value="L9"/>
    <property type="match status" value="1"/>
</dbReference>
<dbReference type="InterPro" id="IPR000244">
    <property type="entry name" value="Ribosomal_bL9"/>
</dbReference>
<dbReference type="GO" id="GO:0003735">
    <property type="term" value="F:structural constituent of ribosome"/>
    <property type="evidence" value="ECO:0007669"/>
    <property type="project" value="InterPro"/>
</dbReference>
<dbReference type="GO" id="GO:0005840">
    <property type="term" value="C:ribosome"/>
    <property type="evidence" value="ECO:0007669"/>
    <property type="project" value="UniProtKB-KW"/>
</dbReference>
<dbReference type="InterPro" id="IPR020070">
    <property type="entry name" value="Ribosomal_bL9_N"/>
</dbReference>
<feature type="domain" description="Ribosomal protein L9" evidence="5">
    <location>
        <begin position="13"/>
        <end position="40"/>
    </location>
</feature>
<dbReference type="Proteomes" id="UP000176626">
    <property type="component" value="Unassembled WGS sequence"/>
</dbReference>